<feature type="region of interest" description="Disordered" evidence="1">
    <location>
        <begin position="1"/>
        <end position="85"/>
    </location>
</feature>
<name>F8NMC5_SERL9</name>
<proteinExistence type="predicted"/>
<dbReference type="AlphaFoldDB" id="F8NMC5"/>
<feature type="compositionally biased region" description="Polar residues" evidence="1">
    <location>
        <begin position="45"/>
        <end position="54"/>
    </location>
</feature>
<dbReference type="GeneID" id="18811055"/>
<feature type="compositionally biased region" description="Polar residues" evidence="1">
    <location>
        <begin position="69"/>
        <end position="84"/>
    </location>
</feature>
<reference evidence="2" key="1">
    <citation type="submission" date="2011-04" db="EMBL/GenBank/DDBJ databases">
        <title>Evolution of plant cell wall degrading machinery underlies the functional diversity of forest fungi.</title>
        <authorList>
            <consortium name="US DOE Joint Genome Institute (JGI-PGF)"/>
            <person name="Eastwood D.C."/>
            <person name="Floudas D."/>
            <person name="Binder M."/>
            <person name="Majcherczyk A."/>
            <person name="Schneider P."/>
            <person name="Aerts A."/>
            <person name="Asiegbu F.O."/>
            <person name="Baker S.E."/>
            <person name="Barry K."/>
            <person name="Bendiksby M."/>
            <person name="Blumentritt M."/>
            <person name="Coutinho P.M."/>
            <person name="Cullen D."/>
            <person name="Cullen D."/>
            <person name="Gathman A."/>
            <person name="Goodell B."/>
            <person name="Henrissat B."/>
            <person name="Ihrmark K."/>
            <person name="Kauserud H."/>
            <person name="Kohler A."/>
            <person name="LaButti K."/>
            <person name="Lapidus A."/>
            <person name="Lavin J.L."/>
            <person name="Lee Y.-H."/>
            <person name="Lindquist E."/>
            <person name="Lilly W."/>
            <person name="Lucas S."/>
            <person name="Morin E."/>
            <person name="Murat C."/>
            <person name="Oguiza J.A."/>
            <person name="Park J."/>
            <person name="Pisabarro A.G."/>
            <person name="Riley R."/>
            <person name="Rosling A."/>
            <person name="Salamov A."/>
            <person name="Schmidt O."/>
            <person name="Schmutz J."/>
            <person name="Skrede I."/>
            <person name="Stenlid J."/>
            <person name="Wiebenga A."/>
            <person name="Xie X."/>
            <person name="Kues U."/>
            <person name="Hibbett D.S."/>
            <person name="Hoffmeister D."/>
            <person name="Hogberg N."/>
            <person name="Martin F."/>
            <person name="Grigoriev I.V."/>
            <person name="Watkinson S.C."/>
        </authorList>
    </citation>
    <scope>NUCLEOTIDE SEQUENCE</scope>
    <source>
        <strain evidence="2">S7.9</strain>
    </source>
</reference>
<organism>
    <name type="scientific">Serpula lacrymans var. lacrymans (strain S7.9)</name>
    <name type="common">Dry rot fungus</name>
    <dbReference type="NCBI Taxonomy" id="578457"/>
    <lineage>
        <taxon>Eukaryota</taxon>
        <taxon>Fungi</taxon>
        <taxon>Dikarya</taxon>
        <taxon>Basidiomycota</taxon>
        <taxon>Agaricomycotina</taxon>
        <taxon>Agaricomycetes</taxon>
        <taxon>Agaricomycetidae</taxon>
        <taxon>Boletales</taxon>
        <taxon>Coniophorineae</taxon>
        <taxon>Serpulaceae</taxon>
        <taxon>Serpula</taxon>
    </lineage>
</organism>
<dbReference type="KEGG" id="sla:SERLADRAFT_383507"/>
<protein>
    <submittedName>
        <fullName evidence="2">Uncharacterized protein</fullName>
    </submittedName>
</protein>
<dbReference type="OrthoDB" id="3269480at2759"/>
<evidence type="ECO:0000313" key="2">
    <source>
        <dbReference type="EMBL" id="EGO27859.1"/>
    </source>
</evidence>
<evidence type="ECO:0000256" key="1">
    <source>
        <dbReference type="SAM" id="MobiDB-lite"/>
    </source>
</evidence>
<feature type="compositionally biased region" description="Low complexity" evidence="1">
    <location>
        <begin position="55"/>
        <end position="68"/>
    </location>
</feature>
<feature type="compositionally biased region" description="Pro residues" evidence="1">
    <location>
        <begin position="31"/>
        <end position="40"/>
    </location>
</feature>
<sequence>MTASLESSRSSESSRPPLRTMASYSSFRPRIPTPEPPVVLPRPHSSATVTSDGTSSARSSFAESSSRSPQNTPALPPTSANSAVSLDPLDEDAEEDYFTSNARPTPSLSANHYVEPDLLLGISLAFTPPAISTVLTQMSGSMPNLITLPYGKYPALHLQAPSWRQMLKLMARLSGTRIEPTLEAITVAKHELKLRIVVQFVKVHHSSSDWRTVLYLTTDYPCPPNTNNAHKYTNGDVSVLPYSYTLSSLPTLLRDGAESPMAKYYVIPSTNSTPYPTLPINFPNLAMYLQSAVQDSRKAANDSSSGLRKLANYIDTCYPNDSEPVNSLDDKEVTRRGVGGMFKRVIQVGRNKPVKGRGNEEIYELVTPFVPDEWG</sequence>
<feature type="compositionally biased region" description="Low complexity" evidence="1">
    <location>
        <begin position="1"/>
        <end position="18"/>
    </location>
</feature>
<dbReference type="Proteomes" id="UP000008064">
    <property type="component" value="Unassembled WGS sequence"/>
</dbReference>
<dbReference type="EMBL" id="GL945431">
    <property type="protein sequence ID" value="EGO27859.1"/>
    <property type="molecule type" value="Genomic_DNA"/>
</dbReference>
<accession>F8NMC5</accession>
<gene>
    <name evidence="2" type="ORF">SERLADRAFT_383507</name>
</gene>
<dbReference type="RefSeq" id="XP_007315950.1">
    <property type="nucleotide sequence ID" value="XM_007315888.1"/>
</dbReference>
<dbReference type="HOGENOM" id="CLU_061236_0_0_1"/>